<comment type="caution">
    <text evidence="1">The sequence shown here is derived from an EMBL/GenBank/DDBJ whole genome shotgun (WGS) entry which is preliminary data.</text>
</comment>
<organism evidence="1 2">
    <name type="scientific">Flemingia macrophylla</name>
    <dbReference type="NCBI Taxonomy" id="520843"/>
    <lineage>
        <taxon>Eukaryota</taxon>
        <taxon>Viridiplantae</taxon>
        <taxon>Streptophyta</taxon>
        <taxon>Embryophyta</taxon>
        <taxon>Tracheophyta</taxon>
        <taxon>Spermatophyta</taxon>
        <taxon>Magnoliopsida</taxon>
        <taxon>eudicotyledons</taxon>
        <taxon>Gunneridae</taxon>
        <taxon>Pentapetalae</taxon>
        <taxon>rosids</taxon>
        <taxon>fabids</taxon>
        <taxon>Fabales</taxon>
        <taxon>Fabaceae</taxon>
        <taxon>Papilionoideae</taxon>
        <taxon>50 kb inversion clade</taxon>
        <taxon>NPAAA clade</taxon>
        <taxon>indigoferoid/millettioid clade</taxon>
        <taxon>Phaseoleae</taxon>
        <taxon>Flemingia</taxon>
    </lineage>
</organism>
<dbReference type="Proteomes" id="UP001603857">
    <property type="component" value="Unassembled WGS sequence"/>
</dbReference>
<dbReference type="EMBL" id="JBGMDY010000010">
    <property type="protein sequence ID" value="KAL2319479.1"/>
    <property type="molecule type" value="Genomic_DNA"/>
</dbReference>
<evidence type="ECO:0000313" key="1">
    <source>
        <dbReference type="EMBL" id="KAL2319479.1"/>
    </source>
</evidence>
<dbReference type="AlphaFoldDB" id="A0ABD1L7I3"/>
<gene>
    <name evidence="1" type="ORF">Fmac_028448</name>
</gene>
<proteinExistence type="predicted"/>
<evidence type="ECO:0000313" key="2">
    <source>
        <dbReference type="Proteomes" id="UP001603857"/>
    </source>
</evidence>
<sequence>MIFNVRLDQKLLMTFEDVKQVKILDVGPYEGPLRISSPDNSSNKAAVDDVSEFMMESIDAGVAKCKAQGGDSGAPSL</sequence>
<keyword evidence="2" id="KW-1185">Reference proteome</keyword>
<protein>
    <submittedName>
        <fullName evidence="1">Uncharacterized protein</fullName>
    </submittedName>
</protein>
<name>A0ABD1L7I3_9FABA</name>
<accession>A0ABD1L7I3</accession>
<reference evidence="1 2" key="1">
    <citation type="submission" date="2024-08" db="EMBL/GenBank/DDBJ databases">
        <title>Insights into the chromosomal genome structure of Flemingia macrophylla.</title>
        <authorList>
            <person name="Ding Y."/>
            <person name="Zhao Y."/>
            <person name="Bi W."/>
            <person name="Wu M."/>
            <person name="Zhao G."/>
            <person name="Gong Y."/>
            <person name="Li W."/>
            <person name="Zhang P."/>
        </authorList>
    </citation>
    <scope>NUCLEOTIDE SEQUENCE [LARGE SCALE GENOMIC DNA]</scope>
    <source>
        <strain evidence="1">DYQJB</strain>
        <tissue evidence="1">Leaf</tissue>
    </source>
</reference>